<proteinExistence type="predicted"/>
<feature type="modified residue" description="4-aspartylphosphate" evidence="17">
    <location>
        <position position="71"/>
    </location>
</feature>
<feature type="region of interest" description="Disordered" evidence="18">
    <location>
        <begin position="416"/>
        <end position="452"/>
    </location>
</feature>
<dbReference type="InterPro" id="IPR001789">
    <property type="entry name" value="Sig_transdc_resp-reg_receiver"/>
</dbReference>
<evidence type="ECO:0000256" key="10">
    <source>
        <dbReference type="ARBA" id="ARBA00023125"/>
    </source>
</evidence>
<keyword evidence="3" id="KW-0963">Cytoplasm</keyword>
<dbReference type="GO" id="GO:0005524">
    <property type="term" value="F:ATP binding"/>
    <property type="evidence" value="ECO:0007669"/>
    <property type="project" value="UniProtKB-KW"/>
</dbReference>
<comment type="caution">
    <text evidence="21">The sequence shown here is derived from an EMBL/GenBank/DDBJ whole genome shotgun (WGS) entry which is preliminary data.</text>
</comment>
<keyword evidence="4" id="KW-0678">Repressor</keyword>
<keyword evidence="8" id="KW-0902">Two-component regulatory system</keyword>
<dbReference type="Pfam" id="PF00158">
    <property type="entry name" value="Sigma54_activat"/>
    <property type="match status" value="1"/>
</dbReference>
<evidence type="ECO:0000313" key="22">
    <source>
        <dbReference type="Proteomes" id="UP000245631"/>
    </source>
</evidence>
<dbReference type="Gene3D" id="1.10.10.60">
    <property type="entry name" value="Homeodomain-like"/>
    <property type="match status" value="1"/>
</dbReference>
<dbReference type="GO" id="GO:0043565">
    <property type="term" value="F:sequence-specific DNA binding"/>
    <property type="evidence" value="ECO:0007669"/>
    <property type="project" value="InterPro"/>
</dbReference>
<evidence type="ECO:0000256" key="8">
    <source>
        <dbReference type="ARBA" id="ARBA00023012"/>
    </source>
</evidence>
<dbReference type="GO" id="GO:0005737">
    <property type="term" value="C:cytoplasm"/>
    <property type="evidence" value="ECO:0007669"/>
    <property type="project" value="UniProtKB-SubCell"/>
</dbReference>
<dbReference type="PROSITE" id="PS50110">
    <property type="entry name" value="RESPONSE_REGULATORY"/>
    <property type="match status" value="1"/>
</dbReference>
<evidence type="ECO:0000256" key="15">
    <source>
        <dbReference type="ARBA" id="ARBA00031910"/>
    </source>
</evidence>
<evidence type="ECO:0000256" key="6">
    <source>
        <dbReference type="ARBA" id="ARBA00022741"/>
    </source>
</evidence>
<evidence type="ECO:0000256" key="3">
    <source>
        <dbReference type="ARBA" id="ARBA00022490"/>
    </source>
</evidence>
<dbReference type="GO" id="GO:0000160">
    <property type="term" value="P:phosphorelay signal transduction system"/>
    <property type="evidence" value="ECO:0007669"/>
    <property type="project" value="UniProtKB-KW"/>
</dbReference>
<dbReference type="PROSITE" id="PS00675">
    <property type="entry name" value="SIGMA54_INTERACT_1"/>
    <property type="match status" value="1"/>
</dbReference>
<dbReference type="GO" id="GO:0006355">
    <property type="term" value="P:regulation of DNA-templated transcription"/>
    <property type="evidence" value="ECO:0007669"/>
    <property type="project" value="InterPro"/>
</dbReference>
<evidence type="ECO:0000256" key="4">
    <source>
        <dbReference type="ARBA" id="ARBA00022491"/>
    </source>
</evidence>
<dbReference type="InterPro" id="IPR025662">
    <property type="entry name" value="Sigma_54_int_dom_ATP-bd_1"/>
</dbReference>
<name>A0A8E2WGU7_RHILI</name>
<keyword evidence="12" id="KW-0804">Transcription</keyword>
<keyword evidence="7" id="KW-0067">ATP-binding</keyword>
<dbReference type="CDD" id="cd00009">
    <property type="entry name" value="AAA"/>
    <property type="match status" value="1"/>
</dbReference>
<evidence type="ECO:0000256" key="9">
    <source>
        <dbReference type="ARBA" id="ARBA00023015"/>
    </source>
</evidence>
<keyword evidence="9" id="KW-0805">Transcription regulation</keyword>
<comment type="subcellular location">
    <subcellularLocation>
        <location evidence="1">Cytoplasm</location>
    </subcellularLocation>
</comment>
<dbReference type="InterPro" id="IPR002078">
    <property type="entry name" value="Sigma_54_int"/>
</dbReference>
<dbReference type="InterPro" id="IPR011006">
    <property type="entry name" value="CheY-like_superfamily"/>
</dbReference>
<evidence type="ECO:0000256" key="12">
    <source>
        <dbReference type="ARBA" id="ARBA00023163"/>
    </source>
</evidence>
<keyword evidence="11" id="KW-0010">Activator</keyword>
<dbReference type="Gene3D" id="1.10.8.60">
    <property type="match status" value="1"/>
</dbReference>
<evidence type="ECO:0000259" key="19">
    <source>
        <dbReference type="PROSITE" id="PS50045"/>
    </source>
</evidence>
<feature type="domain" description="Response regulatory" evidence="20">
    <location>
        <begin position="19"/>
        <end position="136"/>
    </location>
</feature>
<keyword evidence="6" id="KW-0547">Nucleotide-binding</keyword>
<evidence type="ECO:0000256" key="5">
    <source>
        <dbReference type="ARBA" id="ARBA00022553"/>
    </source>
</evidence>
<reference evidence="21 22" key="1">
    <citation type="submission" date="2018-05" db="EMBL/GenBank/DDBJ databases">
        <title>Genomic Encyclopedia of Type Strains, Phase IV (KMG-IV): sequencing the most valuable type-strain genomes for metagenomic binning, comparative biology and taxonomic classification.</title>
        <authorList>
            <person name="Goeker M."/>
        </authorList>
    </citation>
    <scope>NUCLEOTIDE SEQUENCE [LARGE SCALE GENOMIC DNA]</scope>
    <source>
        <strain evidence="21 22">DSM 2626</strain>
    </source>
</reference>
<evidence type="ECO:0000256" key="2">
    <source>
        <dbReference type="ARBA" id="ARBA00019059"/>
    </source>
</evidence>
<dbReference type="PROSITE" id="PS00688">
    <property type="entry name" value="SIGMA54_INTERACT_3"/>
    <property type="match status" value="1"/>
</dbReference>
<dbReference type="Proteomes" id="UP000245631">
    <property type="component" value="Unassembled WGS sequence"/>
</dbReference>
<dbReference type="PROSITE" id="PS50045">
    <property type="entry name" value="SIGMA54_INTERACT_4"/>
    <property type="match status" value="1"/>
</dbReference>
<dbReference type="Pfam" id="PF25601">
    <property type="entry name" value="AAA_lid_14"/>
    <property type="match status" value="1"/>
</dbReference>
<evidence type="ECO:0000256" key="11">
    <source>
        <dbReference type="ARBA" id="ARBA00023159"/>
    </source>
</evidence>
<dbReference type="Gene3D" id="3.40.50.2300">
    <property type="match status" value="1"/>
</dbReference>
<dbReference type="InterPro" id="IPR003593">
    <property type="entry name" value="AAA+_ATPase"/>
</dbReference>
<dbReference type="InterPro" id="IPR027417">
    <property type="entry name" value="P-loop_NTPase"/>
</dbReference>
<dbReference type="PRINTS" id="PR01590">
    <property type="entry name" value="HTHFIS"/>
</dbReference>
<accession>A0A8E2WGU7</accession>
<gene>
    <name evidence="21" type="ORF">C8D77_101687</name>
</gene>
<dbReference type="SUPFAM" id="SSF52172">
    <property type="entry name" value="CheY-like"/>
    <property type="match status" value="1"/>
</dbReference>
<keyword evidence="13" id="KW-0535">Nitrogen fixation</keyword>
<dbReference type="FunFam" id="3.40.50.300:FF:000006">
    <property type="entry name" value="DNA-binding transcriptional regulator NtrC"/>
    <property type="match status" value="1"/>
</dbReference>
<evidence type="ECO:0000259" key="20">
    <source>
        <dbReference type="PROSITE" id="PS50110"/>
    </source>
</evidence>
<dbReference type="InterPro" id="IPR002197">
    <property type="entry name" value="HTH_Fis"/>
</dbReference>
<evidence type="ECO:0000256" key="18">
    <source>
        <dbReference type="SAM" id="MobiDB-lite"/>
    </source>
</evidence>
<dbReference type="SUPFAM" id="SSF52540">
    <property type="entry name" value="P-loop containing nucleoside triphosphate hydrolases"/>
    <property type="match status" value="1"/>
</dbReference>
<dbReference type="PANTHER" id="PTHR32071:SF95">
    <property type="entry name" value="DNA-BINDING TRANSCRIPTIONAL REGULATOR NTRC"/>
    <property type="match status" value="1"/>
</dbReference>
<dbReference type="Pfam" id="PF00072">
    <property type="entry name" value="Response_reg"/>
    <property type="match status" value="1"/>
</dbReference>
<evidence type="ECO:0000256" key="17">
    <source>
        <dbReference type="PROSITE-ProRule" id="PRU00169"/>
    </source>
</evidence>
<dbReference type="SMART" id="SM00448">
    <property type="entry name" value="REC"/>
    <property type="match status" value="1"/>
</dbReference>
<dbReference type="AlphaFoldDB" id="A0A8E2WGU7"/>
<evidence type="ECO:0000256" key="7">
    <source>
        <dbReference type="ARBA" id="ARBA00022840"/>
    </source>
</evidence>
<dbReference type="Pfam" id="PF02954">
    <property type="entry name" value="HTH_8"/>
    <property type="match status" value="1"/>
</dbReference>
<evidence type="ECO:0000256" key="16">
    <source>
        <dbReference type="ARBA" id="ARBA00043886"/>
    </source>
</evidence>
<dbReference type="InterPro" id="IPR025944">
    <property type="entry name" value="Sigma_54_int_dom_CS"/>
</dbReference>
<dbReference type="InterPro" id="IPR009057">
    <property type="entry name" value="Homeodomain-like_sf"/>
</dbReference>
<keyword evidence="10" id="KW-0238">DNA-binding</keyword>
<dbReference type="InterPro" id="IPR058031">
    <property type="entry name" value="AAA_lid_NorR"/>
</dbReference>
<evidence type="ECO:0000313" key="21">
    <source>
        <dbReference type="EMBL" id="PWJ94005.1"/>
    </source>
</evidence>
<sequence length="525" mass="57032">MVHRAEFLGRAVTPVMTGSILIVDDDPVQRRLLEAAVTRFGYTAIVVDGGAAALDILDGPSAREVSVVILDLVMPGLDGIGVLKAMRERDINIPAIVQTSQGGIETVVSAMRHGAFDFVVKPASPDRLQASIGNALKVEAVEGEVKRTSRRRGGLLTFKDMITHSPAMDRVIRLGQKAAVSNIPILIEGESGVGKELVARAIQGSGDRRSKPFVTVNCGAIPDNLVESILFGHEKGSFTGATDKHTGKFVEAHSGTLFLDEIGDLPLDVQVKLLRAVQDGEVDPVGGRSTVRVDIRLISATHRNLLQQVKDGKFREDLFYRLNVYPIFVPPLRDRRDDIPYLVTHFMDKVAPADPRHRLQGISAAALAVLQAYDWPGNIRQLENAVFRASVLCEGDVLTTGDFPQIRAQVEGTVNLDAHGDAPSSLPLEERDEEALPGEGGPATASDPPARLQPRFGTLRALDERGNVRALADVELEMIKLAIDHYNGQMSEVARRLGIGRSTLYRKLKEYGIDPETGRVDRLAS</sequence>
<dbReference type="PANTHER" id="PTHR32071">
    <property type="entry name" value="TRANSCRIPTIONAL REGULATORY PROTEIN"/>
    <property type="match status" value="1"/>
</dbReference>
<evidence type="ECO:0000256" key="1">
    <source>
        <dbReference type="ARBA" id="ARBA00004496"/>
    </source>
</evidence>
<protein>
    <recommendedName>
        <fullName evidence="2">DNA-binding transcriptional regulator NtrC</fullName>
    </recommendedName>
    <alternativeName>
        <fullName evidence="14">Nitrogen regulation protein NR(I)</fullName>
    </alternativeName>
    <alternativeName>
        <fullName evidence="15">Nitrogen regulator I</fullName>
    </alternativeName>
</protein>
<dbReference type="SUPFAM" id="SSF46689">
    <property type="entry name" value="Homeodomain-like"/>
    <property type="match status" value="1"/>
</dbReference>
<evidence type="ECO:0000256" key="13">
    <source>
        <dbReference type="ARBA" id="ARBA00023231"/>
    </source>
</evidence>
<comment type="function">
    <text evidence="16">Member of the two-component regulatory system NtrB/NtrC, which controls expression of the nitrogen-regulated (ntr) genes in response to nitrogen limitation. Phosphorylated NtrC binds directly to DNA and stimulates the formation of open promoter-sigma54-RNA polymerase complexes.</text>
</comment>
<evidence type="ECO:0000256" key="14">
    <source>
        <dbReference type="ARBA" id="ARBA00029881"/>
    </source>
</evidence>
<dbReference type="Gene3D" id="3.40.50.300">
    <property type="entry name" value="P-loop containing nucleotide triphosphate hydrolases"/>
    <property type="match status" value="1"/>
</dbReference>
<dbReference type="SMART" id="SM00382">
    <property type="entry name" value="AAA"/>
    <property type="match status" value="1"/>
</dbReference>
<organism evidence="21 22">
    <name type="scientific">Rhizobium loti</name>
    <name type="common">Mesorhizobium loti</name>
    <dbReference type="NCBI Taxonomy" id="381"/>
    <lineage>
        <taxon>Bacteria</taxon>
        <taxon>Pseudomonadati</taxon>
        <taxon>Pseudomonadota</taxon>
        <taxon>Alphaproteobacteria</taxon>
        <taxon>Hyphomicrobiales</taxon>
        <taxon>Phyllobacteriaceae</taxon>
        <taxon>Mesorhizobium</taxon>
    </lineage>
</organism>
<dbReference type="EMBL" id="QGGH01000001">
    <property type="protein sequence ID" value="PWJ94005.1"/>
    <property type="molecule type" value="Genomic_DNA"/>
</dbReference>
<keyword evidence="5 17" id="KW-0597">Phosphoprotein</keyword>
<feature type="domain" description="Sigma-54 factor interaction" evidence="19">
    <location>
        <begin position="161"/>
        <end position="391"/>
    </location>
</feature>